<dbReference type="Pfam" id="PF00857">
    <property type="entry name" value="Isochorismatase"/>
    <property type="match status" value="1"/>
</dbReference>
<name>A0A382CEI6_9ZZZZ</name>
<gene>
    <name evidence="3" type="ORF">METZ01_LOCUS176601</name>
</gene>
<reference evidence="3" key="1">
    <citation type="submission" date="2018-05" db="EMBL/GenBank/DDBJ databases">
        <authorList>
            <person name="Lanie J.A."/>
            <person name="Ng W.-L."/>
            <person name="Kazmierczak K.M."/>
            <person name="Andrzejewski T.M."/>
            <person name="Davidsen T.M."/>
            <person name="Wayne K.J."/>
            <person name="Tettelin H."/>
            <person name="Glass J.I."/>
            <person name="Rusch D."/>
            <person name="Podicherti R."/>
            <person name="Tsui H.-C.T."/>
            <person name="Winkler M.E."/>
        </authorList>
    </citation>
    <scope>NUCLEOTIDE SEQUENCE</scope>
</reference>
<dbReference type="InterPro" id="IPR000868">
    <property type="entry name" value="Isochorismatase-like_dom"/>
</dbReference>
<dbReference type="SUPFAM" id="SSF52499">
    <property type="entry name" value="Isochorismatase-like hydrolases"/>
    <property type="match status" value="1"/>
</dbReference>
<evidence type="ECO:0000256" key="1">
    <source>
        <dbReference type="ARBA" id="ARBA00022801"/>
    </source>
</evidence>
<dbReference type="Gene3D" id="3.40.50.850">
    <property type="entry name" value="Isochorismatase-like"/>
    <property type="match status" value="1"/>
</dbReference>
<proteinExistence type="predicted"/>
<protein>
    <recommendedName>
        <fullName evidence="2">Isochorismatase-like domain-containing protein</fullName>
    </recommendedName>
</protein>
<dbReference type="EMBL" id="UINC01033842">
    <property type="protein sequence ID" value="SVB23747.1"/>
    <property type="molecule type" value="Genomic_DNA"/>
</dbReference>
<evidence type="ECO:0000313" key="3">
    <source>
        <dbReference type="EMBL" id="SVB23747.1"/>
    </source>
</evidence>
<sequence length="175" mass="19231">VAGYRFDRIETMVVPNIKRLLSRFREANGAVIYLTIGADKADCSDAPPHMIGMFQALENFSGNQEHEIVAELKPRPDESVINKTTIGAFASTGIDHLLRSLGKDELYMSGVSTNMCVDTTAREAADRGYAVTLIEDACGTTHEDLHNATIINFQRLFGRVISTEGALTELGLNRR</sequence>
<feature type="domain" description="Isochorismatase-like" evidence="2">
    <location>
        <begin position="12"/>
        <end position="164"/>
    </location>
</feature>
<dbReference type="GO" id="GO:0016787">
    <property type="term" value="F:hydrolase activity"/>
    <property type="evidence" value="ECO:0007669"/>
    <property type="project" value="UniProtKB-KW"/>
</dbReference>
<keyword evidence="1" id="KW-0378">Hydrolase</keyword>
<dbReference type="AlphaFoldDB" id="A0A382CEI6"/>
<dbReference type="PANTHER" id="PTHR43540">
    <property type="entry name" value="PEROXYUREIDOACRYLATE/UREIDOACRYLATE AMIDOHYDROLASE-RELATED"/>
    <property type="match status" value="1"/>
</dbReference>
<dbReference type="CDD" id="cd00431">
    <property type="entry name" value="cysteine_hydrolases"/>
    <property type="match status" value="1"/>
</dbReference>
<evidence type="ECO:0000259" key="2">
    <source>
        <dbReference type="Pfam" id="PF00857"/>
    </source>
</evidence>
<dbReference type="InterPro" id="IPR050272">
    <property type="entry name" value="Isochorismatase-like_hydrls"/>
</dbReference>
<organism evidence="3">
    <name type="scientific">marine metagenome</name>
    <dbReference type="NCBI Taxonomy" id="408172"/>
    <lineage>
        <taxon>unclassified sequences</taxon>
        <taxon>metagenomes</taxon>
        <taxon>ecological metagenomes</taxon>
    </lineage>
</organism>
<dbReference type="PANTHER" id="PTHR43540:SF1">
    <property type="entry name" value="ISOCHORISMATASE HYDROLASE"/>
    <property type="match status" value="1"/>
</dbReference>
<feature type="non-terminal residue" evidence="3">
    <location>
        <position position="1"/>
    </location>
</feature>
<dbReference type="InterPro" id="IPR036380">
    <property type="entry name" value="Isochorismatase-like_sf"/>
</dbReference>
<accession>A0A382CEI6</accession>